<evidence type="ECO:0000313" key="15">
    <source>
        <dbReference type="Proteomes" id="UP000593567"/>
    </source>
</evidence>
<reference evidence="14" key="1">
    <citation type="submission" date="2020-06" db="EMBL/GenBank/DDBJ databases">
        <title>Draft genome of Bugula neritina, a colonial animal packing powerful symbionts and potential medicines.</title>
        <authorList>
            <person name="Rayko M."/>
        </authorList>
    </citation>
    <scope>NUCLEOTIDE SEQUENCE [LARGE SCALE GENOMIC DNA]</scope>
    <source>
        <strain evidence="14">Kwan_BN1</strain>
    </source>
</reference>
<evidence type="ECO:0000256" key="8">
    <source>
        <dbReference type="ARBA" id="ARBA00023011"/>
    </source>
</evidence>
<gene>
    <name evidence="14" type="ORF">EB796_001488</name>
</gene>
<dbReference type="AlphaFoldDB" id="A0A7J7KPX4"/>
<feature type="transmembrane region" description="Helical" evidence="13">
    <location>
        <begin position="82"/>
        <end position="99"/>
    </location>
</feature>
<evidence type="ECO:0000256" key="7">
    <source>
        <dbReference type="ARBA" id="ARBA00022989"/>
    </source>
</evidence>
<evidence type="ECO:0000256" key="2">
    <source>
        <dbReference type="ARBA" id="ARBA00005377"/>
    </source>
</evidence>
<feature type="transmembrane region" description="Helical" evidence="13">
    <location>
        <begin position="55"/>
        <end position="75"/>
    </location>
</feature>
<keyword evidence="5" id="KW-0256">Endoplasmic reticulum</keyword>
<dbReference type="EMBL" id="VXIV02000165">
    <property type="protein sequence ID" value="KAF6040207.1"/>
    <property type="molecule type" value="Genomic_DNA"/>
</dbReference>
<dbReference type="Proteomes" id="UP000593567">
    <property type="component" value="Unassembled WGS sequence"/>
</dbReference>
<accession>A0A7J7KPX4</accession>
<evidence type="ECO:0000256" key="13">
    <source>
        <dbReference type="SAM" id="Phobius"/>
    </source>
</evidence>
<dbReference type="Pfam" id="PF03694">
    <property type="entry name" value="Erg28"/>
    <property type="match status" value="1"/>
</dbReference>
<dbReference type="GO" id="GO:0030674">
    <property type="term" value="F:protein-macromolecule adaptor activity"/>
    <property type="evidence" value="ECO:0007669"/>
    <property type="project" value="TreeGrafter"/>
</dbReference>
<sequence length="150" mass="16943">MGSSSKPKHVLVLRIWIAIVAFMALGNTFACFFGSPQFLRERLYNGKPEELSGLAARLFGCWTLLASIVRAYCSLYIYNKTLYHITLLTFVMAFLHFATELSHFGTCLLEVGVISPLIISGVSILWMFIAQYFIEFPEDTVRRSRSAKSS</sequence>
<dbReference type="PANTHER" id="PTHR15451">
    <property type="entry name" value="ERGOSTEROL BIOSYNTHETIC PROTEIN 28-RELATED"/>
    <property type="match status" value="1"/>
</dbReference>
<keyword evidence="6" id="KW-0752">Steroid biosynthesis</keyword>
<evidence type="ECO:0000256" key="9">
    <source>
        <dbReference type="ARBA" id="ARBA00023098"/>
    </source>
</evidence>
<keyword evidence="3" id="KW-0444">Lipid biosynthesis</keyword>
<dbReference type="PANTHER" id="PTHR15451:SF19">
    <property type="entry name" value="ERGOSTEROL BIOSYNTHETIC PROTEIN 28 HOMOLOG"/>
    <property type="match status" value="1"/>
</dbReference>
<evidence type="ECO:0000256" key="11">
    <source>
        <dbReference type="ARBA" id="ARBA00023166"/>
    </source>
</evidence>
<dbReference type="OrthoDB" id="6485510at2759"/>
<dbReference type="InterPro" id="IPR005352">
    <property type="entry name" value="Erg28"/>
</dbReference>
<keyword evidence="11" id="KW-1207">Sterol metabolism</keyword>
<keyword evidence="4 13" id="KW-0812">Transmembrane</keyword>
<evidence type="ECO:0000313" key="14">
    <source>
        <dbReference type="EMBL" id="KAF6040207.1"/>
    </source>
</evidence>
<keyword evidence="9" id="KW-0443">Lipid metabolism</keyword>
<evidence type="ECO:0000256" key="12">
    <source>
        <dbReference type="ARBA" id="ARBA00023221"/>
    </source>
</evidence>
<comment type="subcellular location">
    <subcellularLocation>
        <location evidence="1">Endoplasmic reticulum membrane</location>
        <topology evidence="1">Multi-pass membrane protein</topology>
    </subcellularLocation>
</comment>
<keyword evidence="8" id="KW-0756">Sterol biosynthesis</keyword>
<evidence type="ECO:0000256" key="4">
    <source>
        <dbReference type="ARBA" id="ARBA00022692"/>
    </source>
</evidence>
<keyword evidence="10 13" id="KW-0472">Membrane</keyword>
<proteinExistence type="inferred from homology"/>
<keyword evidence="12" id="KW-0753">Steroid metabolism</keyword>
<evidence type="ECO:0000256" key="6">
    <source>
        <dbReference type="ARBA" id="ARBA00022955"/>
    </source>
</evidence>
<name>A0A7J7KPX4_BUGNE</name>
<keyword evidence="7 13" id="KW-1133">Transmembrane helix</keyword>
<comment type="similarity">
    <text evidence="2">Belongs to the ERG28 family.</text>
</comment>
<protein>
    <submittedName>
        <fullName evidence="14">C14orf1</fullName>
    </submittedName>
</protein>
<evidence type="ECO:0000256" key="1">
    <source>
        <dbReference type="ARBA" id="ARBA00004477"/>
    </source>
</evidence>
<organism evidence="14 15">
    <name type="scientific">Bugula neritina</name>
    <name type="common">Brown bryozoan</name>
    <name type="synonym">Sertularia neritina</name>
    <dbReference type="NCBI Taxonomy" id="10212"/>
    <lineage>
        <taxon>Eukaryota</taxon>
        <taxon>Metazoa</taxon>
        <taxon>Spiralia</taxon>
        <taxon>Lophotrochozoa</taxon>
        <taxon>Bryozoa</taxon>
        <taxon>Gymnolaemata</taxon>
        <taxon>Cheilostomatida</taxon>
        <taxon>Flustrina</taxon>
        <taxon>Buguloidea</taxon>
        <taxon>Bugulidae</taxon>
        <taxon>Bugula</taxon>
    </lineage>
</organism>
<keyword evidence="15" id="KW-1185">Reference proteome</keyword>
<evidence type="ECO:0000256" key="3">
    <source>
        <dbReference type="ARBA" id="ARBA00022516"/>
    </source>
</evidence>
<comment type="caution">
    <text evidence="14">The sequence shown here is derived from an EMBL/GenBank/DDBJ whole genome shotgun (WGS) entry which is preliminary data.</text>
</comment>
<evidence type="ECO:0000256" key="5">
    <source>
        <dbReference type="ARBA" id="ARBA00022824"/>
    </source>
</evidence>
<feature type="transmembrane region" description="Helical" evidence="13">
    <location>
        <begin position="12"/>
        <end position="35"/>
    </location>
</feature>
<feature type="transmembrane region" description="Helical" evidence="13">
    <location>
        <begin position="111"/>
        <end position="134"/>
    </location>
</feature>
<dbReference type="GO" id="GO:0016126">
    <property type="term" value="P:sterol biosynthetic process"/>
    <property type="evidence" value="ECO:0007669"/>
    <property type="project" value="UniProtKB-KW"/>
</dbReference>
<dbReference type="GO" id="GO:0005789">
    <property type="term" value="C:endoplasmic reticulum membrane"/>
    <property type="evidence" value="ECO:0007669"/>
    <property type="project" value="UniProtKB-SubCell"/>
</dbReference>
<evidence type="ECO:0000256" key="10">
    <source>
        <dbReference type="ARBA" id="ARBA00023136"/>
    </source>
</evidence>